<dbReference type="GO" id="GO:0015627">
    <property type="term" value="C:type II protein secretion system complex"/>
    <property type="evidence" value="ECO:0007669"/>
    <property type="project" value="InterPro"/>
</dbReference>
<dbReference type="OrthoDB" id="6104491at2"/>
<keyword evidence="4" id="KW-1003">Cell membrane</keyword>
<feature type="transmembrane region" description="Helical" evidence="10">
    <location>
        <begin position="31"/>
        <end position="50"/>
    </location>
</feature>
<keyword evidence="8 10" id="KW-1133">Transmembrane helix</keyword>
<dbReference type="EMBL" id="FLRA01000003">
    <property type="protein sequence ID" value="SBT16542.1"/>
    <property type="molecule type" value="Genomic_DNA"/>
</dbReference>
<keyword evidence="13" id="KW-1185">Reference proteome</keyword>
<evidence type="ECO:0000256" key="7">
    <source>
        <dbReference type="ARBA" id="ARBA00022927"/>
    </source>
</evidence>
<comment type="similarity">
    <text evidence="2">Belongs to the GSP M family.</text>
</comment>
<organism evidence="11 14">
    <name type="scientific">Marinomonas gallaica</name>
    <dbReference type="NCBI Taxonomy" id="1806667"/>
    <lineage>
        <taxon>Bacteria</taxon>
        <taxon>Pseudomonadati</taxon>
        <taxon>Pseudomonadota</taxon>
        <taxon>Gammaproteobacteria</taxon>
        <taxon>Oceanospirillales</taxon>
        <taxon>Oceanospirillaceae</taxon>
        <taxon>Marinomonas</taxon>
    </lineage>
</organism>
<dbReference type="InterPro" id="IPR023229">
    <property type="entry name" value="T2SS_M_periplasmic_sf"/>
</dbReference>
<dbReference type="AlphaFoldDB" id="A0A1C3JMY6"/>
<dbReference type="RefSeq" id="WP_067031728.1">
    <property type="nucleotide sequence ID" value="NZ_FLRA01000003.1"/>
</dbReference>
<dbReference type="Proteomes" id="UP000092840">
    <property type="component" value="Unassembled WGS sequence"/>
</dbReference>
<evidence type="ECO:0000313" key="11">
    <source>
        <dbReference type="EMBL" id="SBT16542.1"/>
    </source>
</evidence>
<evidence type="ECO:0000313" key="13">
    <source>
        <dbReference type="Proteomes" id="UP000092840"/>
    </source>
</evidence>
<evidence type="ECO:0000256" key="10">
    <source>
        <dbReference type="SAM" id="Phobius"/>
    </source>
</evidence>
<dbReference type="EMBL" id="FLRB01000006">
    <property type="protein sequence ID" value="SBT20258.1"/>
    <property type="molecule type" value="Genomic_DNA"/>
</dbReference>
<evidence type="ECO:0000256" key="3">
    <source>
        <dbReference type="ARBA" id="ARBA00022448"/>
    </source>
</evidence>
<name>A0A1C3JMY6_9GAMM</name>
<keyword evidence="6 10" id="KW-0812">Transmembrane</keyword>
<keyword evidence="3" id="KW-0813">Transport</keyword>
<sequence length="170" mass="19547">MKSWFVQQLQQSTVLQRMMISFQARSARERLLILVMVSVFVLVIVFYTIIEPSQVAHQQAITRLSNAQNQYQRLVMGADVLAQARPEQVLEDRDTNALRNVLTQTANQAGFVADRIQVERDGRIQVWSSRVPFTVVSAWFEALREQRVIIESMQIEKIESGLVSLRITLD</sequence>
<dbReference type="Proteomes" id="UP000092871">
    <property type="component" value="Unassembled WGS sequence"/>
</dbReference>
<evidence type="ECO:0000256" key="4">
    <source>
        <dbReference type="ARBA" id="ARBA00022475"/>
    </source>
</evidence>
<reference evidence="11 14" key="1">
    <citation type="submission" date="2016-06" db="EMBL/GenBank/DDBJ databases">
        <authorList>
            <person name="Kjaerup R.B."/>
            <person name="Dalgaard T.S."/>
            <person name="Juul-Madsen H.R."/>
        </authorList>
    </citation>
    <scope>NUCLEOTIDE SEQUENCE [LARGE SCALE GENOMIC DNA]</scope>
    <source>
        <strain evidence="11 14">CECT 5115</strain>
    </source>
</reference>
<evidence type="ECO:0000256" key="5">
    <source>
        <dbReference type="ARBA" id="ARBA00022519"/>
    </source>
</evidence>
<comment type="subcellular location">
    <subcellularLocation>
        <location evidence="1">Cell inner membrane</location>
        <topology evidence="1">Single-pass membrane protein</topology>
    </subcellularLocation>
</comment>
<evidence type="ECO:0000313" key="12">
    <source>
        <dbReference type="EMBL" id="SBT20258.1"/>
    </source>
</evidence>
<gene>
    <name evidence="11" type="ORF">MGA5115_00623</name>
    <name evidence="12" type="ORF">MGA5116_00841</name>
</gene>
<keyword evidence="9 10" id="KW-0472">Membrane</keyword>
<dbReference type="SUPFAM" id="SSF103054">
    <property type="entry name" value="General secretion pathway protein M, EpsM"/>
    <property type="match status" value="1"/>
</dbReference>
<keyword evidence="5" id="KW-0997">Cell inner membrane</keyword>
<keyword evidence="7" id="KW-0653">Protein transport</keyword>
<proteinExistence type="inferred from homology"/>
<dbReference type="Gene3D" id="3.30.1360.100">
    <property type="entry name" value="General secretion pathway protein M, EpsM"/>
    <property type="match status" value="1"/>
</dbReference>
<evidence type="ECO:0000256" key="8">
    <source>
        <dbReference type="ARBA" id="ARBA00022989"/>
    </source>
</evidence>
<dbReference type="GO" id="GO:0005886">
    <property type="term" value="C:plasma membrane"/>
    <property type="evidence" value="ECO:0007669"/>
    <property type="project" value="UniProtKB-SubCell"/>
</dbReference>
<dbReference type="InterPro" id="IPR007690">
    <property type="entry name" value="T2SS_GspM"/>
</dbReference>
<evidence type="ECO:0000256" key="2">
    <source>
        <dbReference type="ARBA" id="ARBA00010637"/>
    </source>
</evidence>
<accession>A0A1C3JMY6</accession>
<evidence type="ECO:0000256" key="9">
    <source>
        <dbReference type="ARBA" id="ARBA00023136"/>
    </source>
</evidence>
<evidence type="ECO:0000256" key="6">
    <source>
        <dbReference type="ARBA" id="ARBA00022692"/>
    </source>
</evidence>
<evidence type="ECO:0000256" key="1">
    <source>
        <dbReference type="ARBA" id="ARBA00004377"/>
    </source>
</evidence>
<dbReference type="Pfam" id="PF04612">
    <property type="entry name" value="T2SSM"/>
    <property type="match status" value="1"/>
</dbReference>
<reference evidence="12 13" key="2">
    <citation type="submission" date="2016-06" db="EMBL/GenBank/DDBJ databases">
        <authorList>
            <person name="Rodrigo-Torres L."/>
            <person name="Arahal D.R."/>
        </authorList>
    </citation>
    <scope>NUCLEOTIDE SEQUENCE [LARGE SCALE GENOMIC DNA]</scope>
    <source>
        <strain evidence="12 13">CECT 5116</strain>
    </source>
</reference>
<evidence type="ECO:0000313" key="14">
    <source>
        <dbReference type="Proteomes" id="UP000092871"/>
    </source>
</evidence>
<protein>
    <submittedName>
        <fullName evidence="11">General secretion pathway, M protein</fullName>
    </submittedName>
</protein>
<dbReference type="GO" id="GO:0015628">
    <property type="term" value="P:protein secretion by the type II secretion system"/>
    <property type="evidence" value="ECO:0007669"/>
    <property type="project" value="InterPro"/>
</dbReference>